<dbReference type="PANTHER" id="PTHR37984">
    <property type="entry name" value="PROTEIN CBG26694"/>
    <property type="match status" value="1"/>
</dbReference>
<evidence type="ECO:0000256" key="1">
    <source>
        <dbReference type="ARBA" id="ARBA00022679"/>
    </source>
</evidence>
<dbReference type="InterPro" id="IPR050951">
    <property type="entry name" value="Retrovirus_Pol_polyprotein"/>
</dbReference>
<dbReference type="InterPro" id="IPR043128">
    <property type="entry name" value="Rev_trsase/Diguanyl_cyclase"/>
</dbReference>
<keyword evidence="2" id="KW-0548">Nucleotidyltransferase</keyword>
<dbReference type="InterPro" id="IPR041373">
    <property type="entry name" value="RT_RNaseH"/>
</dbReference>
<feature type="region of interest" description="Disordered" evidence="7">
    <location>
        <begin position="557"/>
        <end position="586"/>
    </location>
</feature>
<keyword evidence="10" id="KW-1185">Reference proteome</keyword>
<evidence type="ECO:0000259" key="8">
    <source>
        <dbReference type="Pfam" id="PF17917"/>
    </source>
</evidence>
<comment type="caution">
    <text evidence="9">The sequence shown here is derived from an EMBL/GenBank/DDBJ whole genome shotgun (WGS) entry which is preliminary data.</text>
</comment>
<keyword evidence="1" id="KW-0808">Transferase</keyword>
<evidence type="ECO:0000256" key="6">
    <source>
        <dbReference type="ARBA" id="ARBA00022918"/>
    </source>
</evidence>
<organism evidence="9 10">
    <name type="scientific">Cymbomonas tetramitiformis</name>
    <dbReference type="NCBI Taxonomy" id="36881"/>
    <lineage>
        <taxon>Eukaryota</taxon>
        <taxon>Viridiplantae</taxon>
        <taxon>Chlorophyta</taxon>
        <taxon>Pyramimonadophyceae</taxon>
        <taxon>Pyramimonadales</taxon>
        <taxon>Pyramimonadaceae</taxon>
        <taxon>Cymbomonas</taxon>
    </lineage>
</organism>
<dbReference type="PANTHER" id="PTHR37984:SF5">
    <property type="entry name" value="PROTEIN NYNRIN-LIKE"/>
    <property type="match status" value="1"/>
</dbReference>
<dbReference type="EMBL" id="LGRX02033379">
    <property type="protein sequence ID" value="KAK3241521.1"/>
    <property type="molecule type" value="Genomic_DNA"/>
</dbReference>
<evidence type="ECO:0000256" key="3">
    <source>
        <dbReference type="ARBA" id="ARBA00022722"/>
    </source>
</evidence>
<dbReference type="SUPFAM" id="SSF56672">
    <property type="entry name" value="DNA/RNA polymerases"/>
    <property type="match status" value="1"/>
</dbReference>
<dbReference type="GO" id="GO:0004519">
    <property type="term" value="F:endonuclease activity"/>
    <property type="evidence" value="ECO:0007669"/>
    <property type="project" value="UniProtKB-KW"/>
</dbReference>
<dbReference type="Pfam" id="PF17917">
    <property type="entry name" value="RT_RNaseH"/>
    <property type="match status" value="1"/>
</dbReference>
<dbReference type="Proteomes" id="UP001190700">
    <property type="component" value="Unassembled WGS sequence"/>
</dbReference>
<evidence type="ECO:0000313" key="10">
    <source>
        <dbReference type="Proteomes" id="UP001190700"/>
    </source>
</evidence>
<evidence type="ECO:0000256" key="7">
    <source>
        <dbReference type="SAM" id="MobiDB-lite"/>
    </source>
</evidence>
<gene>
    <name evidence="9" type="ORF">CYMTET_48718</name>
</gene>
<evidence type="ECO:0000256" key="4">
    <source>
        <dbReference type="ARBA" id="ARBA00022759"/>
    </source>
</evidence>
<dbReference type="AlphaFoldDB" id="A0AAE0EUV1"/>
<keyword evidence="4" id="KW-0255">Endonuclease</keyword>
<keyword evidence="3" id="KW-0540">Nuclease</keyword>
<keyword evidence="6" id="KW-0695">RNA-directed DNA polymerase</keyword>
<dbReference type="GO" id="GO:0003964">
    <property type="term" value="F:RNA-directed DNA polymerase activity"/>
    <property type="evidence" value="ECO:0007669"/>
    <property type="project" value="UniProtKB-KW"/>
</dbReference>
<keyword evidence="5" id="KW-0378">Hydrolase</keyword>
<dbReference type="GO" id="GO:0016787">
    <property type="term" value="F:hydrolase activity"/>
    <property type="evidence" value="ECO:0007669"/>
    <property type="project" value="UniProtKB-KW"/>
</dbReference>
<evidence type="ECO:0000256" key="5">
    <source>
        <dbReference type="ARBA" id="ARBA00022801"/>
    </source>
</evidence>
<reference evidence="9 10" key="1">
    <citation type="journal article" date="2015" name="Genome Biol. Evol.">
        <title>Comparative Genomics of a Bacterivorous Green Alga Reveals Evolutionary Causalities and Consequences of Phago-Mixotrophic Mode of Nutrition.</title>
        <authorList>
            <person name="Burns J.A."/>
            <person name="Paasch A."/>
            <person name="Narechania A."/>
            <person name="Kim E."/>
        </authorList>
    </citation>
    <scope>NUCLEOTIDE SEQUENCE [LARGE SCALE GENOMIC DNA]</scope>
    <source>
        <strain evidence="9 10">PLY_AMNH</strain>
    </source>
</reference>
<evidence type="ECO:0000313" key="9">
    <source>
        <dbReference type="EMBL" id="KAK3241521.1"/>
    </source>
</evidence>
<dbReference type="Gene3D" id="3.30.70.270">
    <property type="match status" value="1"/>
</dbReference>
<evidence type="ECO:0000256" key="2">
    <source>
        <dbReference type="ARBA" id="ARBA00022695"/>
    </source>
</evidence>
<dbReference type="InterPro" id="IPR043502">
    <property type="entry name" value="DNA/RNA_pol_sf"/>
</dbReference>
<dbReference type="CDD" id="cd09274">
    <property type="entry name" value="RNase_HI_RT_Ty3"/>
    <property type="match status" value="1"/>
</dbReference>
<protein>
    <recommendedName>
        <fullName evidence="8">Reverse transcriptase RNase H-like domain-containing protein</fullName>
    </recommendedName>
</protein>
<accession>A0AAE0EUV1</accession>
<sequence length="612" mass="66798">MYRGIATSEAAVSLGMREKVTLPLIELTPPTDVRCKRNEDPGSPEAPGRAFSINPAQVDPRPLLAMEQRLVRENRAEDWSPTAATRKAQLWESLDPVFYAAVKVRYLRLQDVAHVLLAELSDLVFSIYVSWEQYAGGTPGTAATVGVLGDEKPDRDDILGRLLAKLEKIEAFIKTQRLGGAPAVLPKRNHKGLGGFRVGVGPDPRVGFNPGANKAIPKCPRCPTAGDGHKYHSWADCPLGGKNHPADSTAAYFQPVDDCTTEELHTLALCQVFQAAAGGGAAAFAAAVEQHGAPAVMSAGAASGGVDIFAYGFTTVASGTSGDDEMDVQEELRDLRHQIATVDFLGYRIGYTTIGAQEIKCKAIQELPKPEDKTGVRSILGLMNYYKGLVGEPMGPNYSEMARPLNDLLKKEVVDIKEAWGKDQDEALHRLKDALCAGRCLKPIDYSKPIYLYTGWSVHGIGAVLGQTDEQGVEQHICVVISRSLSKTERQYARLGEMLAVVWAMRTLRQCLHGVHFTLVTDHSPLTTLMEKSDLQGQHLRRAISLQEFEFTVQYQPGPKNENADVPSRYPLPNTTDETGAGLDREGDQVREAGYAERHARGFVATARKSLW</sequence>
<name>A0AAE0EUV1_9CHLO</name>
<proteinExistence type="predicted"/>
<feature type="domain" description="Reverse transcriptase RNase H-like" evidence="8">
    <location>
        <begin position="445"/>
        <end position="549"/>
    </location>
</feature>